<dbReference type="Gene3D" id="1.25.40.10">
    <property type="entry name" value="Tetratricopeptide repeat domain"/>
    <property type="match status" value="1"/>
</dbReference>
<feature type="repeat" description="TPR" evidence="1">
    <location>
        <begin position="308"/>
        <end position="341"/>
    </location>
</feature>
<reference evidence="2 3" key="1">
    <citation type="submission" date="2024-01" db="EMBL/GenBank/DDBJ databases">
        <title>The genomes of 5 underutilized Papilionoideae crops provide insights into root nodulation and disease resistanc.</title>
        <authorList>
            <person name="Jiang F."/>
        </authorList>
    </citation>
    <scope>NUCLEOTIDE SEQUENCE [LARGE SCALE GENOMIC DNA]</scope>
    <source>
        <strain evidence="2">JINMINGXINNONG_FW02</strain>
        <tissue evidence="2">Leaves</tissue>
    </source>
</reference>
<feature type="repeat" description="TPR" evidence="1">
    <location>
        <begin position="120"/>
        <end position="153"/>
    </location>
</feature>
<organism evidence="2 3">
    <name type="scientific">Phaseolus coccineus</name>
    <name type="common">Scarlet runner bean</name>
    <name type="synonym">Phaseolus multiflorus</name>
    <dbReference type="NCBI Taxonomy" id="3886"/>
    <lineage>
        <taxon>Eukaryota</taxon>
        <taxon>Viridiplantae</taxon>
        <taxon>Streptophyta</taxon>
        <taxon>Embryophyta</taxon>
        <taxon>Tracheophyta</taxon>
        <taxon>Spermatophyta</taxon>
        <taxon>Magnoliopsida</taxon>
        <taxon>eudicotyledons</taxon>
        <taxon>Gunneridae</taxon>
        <taxon>Pentapetalae</taxon>
        <taxon>rosids</taxon>
        <taxon>fabids</taxon>
        <taxon>Fabales</taxon>
        <taxon>Fabaceae</taxon>
        <taxon>Papilionoideae</taxon>
        <taxon>50 kb inversion clade</taxon>
        <taxon>NPAAA clade</taxon>
        <taxon>indigoferoid/millettioid clade</taxon>
        <taxon>Phaseoleae</taxon>
        <taxon>Phaseolus</taxon>
    </lineage>
</organism>
<dbReference type="Pfam" id="PF13414">
    <property type="entry name" value="TPR_11"/>
    <property type="match status" value="1"/>
</dbReference>
<dbReference type="Pfam" id="PF00515">
    <property type="entry name" value="TPR_1"/>
    <property type="match status" value="1"/>
</dbReference>
<dbReference type="Proteomes" id="UP001374584">
    <property type="component" value="Unassembled WGS sequence"/>
</dbReference>
<keyword evidence="3" id="KW-1185">Reference proteome</keyword>
<gene>
    <name evidence="2" type="ORF">VNO80_04925</name>
</gene>
<dbReference type="EMBL" id="JAYMYR010000002">
    <property type="protein sequence ID" value="KAK7379464.1"/>
    <property type="molecule type" value="Genomic_DNA"/>
</dbReference>
<dbReference type="SUPFAM" id="SSF48452">
    <property type="entry name" value="TPR-like"/>
    <property type="match status" value="2"/>
</dbReference>
<accession>A0AAN9NZM8</accession>
<dbReference type="AlphaFoldDB" id="A0AAN9NZM8"/>
<evidence type="ECO:0000313" key="3">
    <source>
        <dbReference type="Proteomes" id="UP001374584"/>
    </source>
</evidence>
<dbReference type="InterPro" id="IPR044534">
    <property type="entry name" value="TTL1-4"/>
</dbReference>
<evidence type="ECO:0000313" key="2">
    <source>
        <dbReference type="EMBL" id="KAK7379464.1"/>
    </source>
</evidence>
<protein>
    <submittedName>
        <fullName evidence="2">Uncharacterized protein</fullName>
    </submittedName>
</protein>
<dbReference type="GO" id="GO:0005737">
    <property type="term" value="C:cytoplasm"/>
    <property type="evidence" value="ECO:0007669"/>
    <property type="project" value="TreeGrafter"/>
</dbReference>
<dbReference type="PROSITE" id="PS50005">
    <property type="entry name" value="TPR"/>
    <property type="match status" value="2"/>
</dbReference>
<dbReference type="InterPro" id="IPR019734">
    <property type="entry name" value="TPR_rpt"/>
</dbReference>
<dbReference type="Pfam" id="PF13181">
    <property type="entry name" value="TPR_8"/>
    <property type="match status" value="1"/>
</dbReference>
<dbReference type="PANTHER" id="PTHR46050">
    <property type="entry name" value="TPR REPEAT-CONTAINING THIOREDOXIN"/>
    <property type="match status" value="1"/>
</dbReference>
<dbReference type="InterPro" id="IPR011990">
    <property type="entry name" value="TPR-like_helical_dom_sf"/>
</dbReference>
<keyword evidence="1" id="KW-0802">TPR repeat</keyword>
<comment type="caution">
    <text evidence="2">The sequence shown here is derived from an EMBL/GenBank/DDBJ whole genome shotgun (WGS) entry which is preliminary data.</text>
</comment>
<evidence type="ECO:0000256" key="1">
    <source>
        <dbReference type="PROSITE-ProRule" id="PRU00339"/>
    </source>
</evidence>
<dbReference type="PANTHER" id="PTHR46050:SF7">
    <property type="entry name" value="TETRATRICOPEPTIDE REPEAT (TPR)-LIKE SUPERFAMILY PROTEIN"/>
    <property type="match status" value="1"/>
</dbReference>
<name>A0AAN9NZM8_PHACN</name>
<proteinExistence type="predicted"/>
<sequence length="479" mass="54217">MRKDPSPTLGYVNQGRKVPKEVDGISDELESMINDHLVSNGGISLAQASSNNVMLYGNLGNLRRGGVGLDHKYYSEMNYYVGNVSNGGHEYGNCNYNKETKPSKEPSDLLCRALSTRMDPERLKIMGNEDYKNGRFCEALALYDAAIEIDPNKATYRYNRTVALTALGRLLEAVFECKEAIQIEPRYHRAHNRLGKLYFRLGETNKALYHYKQAGPEANPDEIAKVKILQVYLNKCSKTHKLGDWNTLITKTNIILSSGADSAPQIYTLQAEALLKLHKHEDADKVMSKCPKFDVDEYTKFFGPIGNANLLVKWAQVDLVNGRFENALQAVEKAIKLDPNSKEANKVVRKTQAVTNARAKGNELFKVANFKEACIAYEEGLEHDLYNSVLLCNRATCRSKLGQFDKALDDCTLALNLRPSYRKARLRRADCNTKLKRWETSIQDYKILLKETPGDEEIKRALLKAQTQIEKQDQDFERT</sequence>
<dbReference type="SMART" id="SM00028">
    <property type="entry name" value="TPR"/>
    <property type="match status" value="7"/>
</dbReference>